<feature type="compositionally biased region" description="Basic and acidic residues" evidence="1">
    <location>
        <begin position="1"/>
        <end position="10"/>
    </location>
</feature>
<name>A0A0H4A138_9VIBR</name>
<sequence>MLVEPKEVQPRKRKRTTKALKADKPNPEPKAIKGKFNILPELTDEQISDIRAELDFLSW</sequence>
<evidence type="ECO:0000256" key="1">
    <source>
        <dbReference type="SAM" id="MobiDB-lite"/>
    </source>
</evidence>
<reference evidence="2" key="1">
    <citation type="journal article" date="2015" name="MBio">
        <title>Eco-Evolutionary Dynamics of Episomes among Ecologically Cohesive Bacterial Populations.</title>
        <authorList>
            <person name="Xue H."/>
            <person name="Cordero O.X."/>
            <person name="Camas F.M."/>
            <person name="Trimble W."/>
            <person name="Meyer F."/>
            <person name="Guglielmini J."/>
            <person name="Rocha E.P."/>
            <person name="Polz M.F."/>
        </authorList>
    </citation>
    <scope>NUCLEOTIDE SEQUENCE</scope>
    <source>
        <strain evidence="2">FF_59</strain>
    </source>
</reference>
<feature type="region of interest" description="Disordered" evidence="1">
    <location>
        <begin position="1"/>
        <end position="32"/>
    </location>
</feature>
<proteinExistence type="predicted"/>
<organism evidence="2">
    <name type="scientific">Vibrio tasmaniensis</name>
    <dbReference type="NCBI Taxonomy" id="212663"/>
    <lineage>
        <taxon>Bacteria</taxon>
        <taxon>Pseudomonadati</taxon>
        <taxon>Pseudomonadota</taxon>
        <taxon>Gammaproteobacteria</taxon>
        <taxon>Vibrionales</taxon>
        <taxon>Vibrionaceae</taxon>
        <taxon>Vibrio</taxon>
    </lineage>
</organism>
<accession>A0A0H4A138</accession>
<feature type="compositionally biased region" description="Basic and acidic residues" evidence="1">
    <location>
        <begin position="20"/>
        <end position="31"/>
    </location>
</feature>
<evidence type="ECO:0000313" key="2">
    <source>
        <dbReference type="EMBL" id="AKN39909.1"/>
    </source>
</evidence>
<dbReference type="AlphaFoldDB" id="A0A0H4A138"/>
<protein>
    <submittedName>
        <fullName evidence="2">Uncharacterized protein</fullName>
    </submittedName>
</protein>
<dbReference type="EMBL" id="KP795670">
    <property type="protein sequence ID" value="AKN39909.1"/>
    <property type="molecule type" value="Genomic_DNA"/>
</dbReference>